<sequence length="277" mass="30687">MATTADYAQLPSLHTDYSLSADQVAAYRRNGHILLKQVATRDEIQAYEPIIAGVVREHDYNTKPVAERDTYGRAFIQIGNLWQMNEGAKRFVMARRFAKIAAELMGVQGVRIYHDQALFKEPGGGHTPWHQDQVYWPLDTPNTVTLWMPLVPVSEEVGSMTFVDGSQTLGYMSRQAISDESHKTLGSFIEGKQLPKTNYGAMAAGDATFHAGWTLHSAPGNPTDTMREVMTIIYIADGVRIIEPDSKARENDMKGWFPGLAPGDVAASALNPLVYKD</sequence>
<keyword evidence="2" id="KW-1185">Reference proteome</keyword>
<reference evidence="1 2" key="1">
    <citation type="submission" date="2020-01" db="EMBL/GenBank/DDBJ databases">
        <title>Paenibacillus soybeanensis sp. nov. isolated from the nodules of soybean (Glycine max(L.) Merr).</title>
        <authorList>
            <person name="Wang H."/>
        </authorList>
    </citation>
    <scope>NUCLEOTIDE SEQUENCE [LARGE SCALE GENOMIC DNA]</scope>
    <source>
        <strain evidence="1 2">T1</strain>
    </source>
</reference>
<dbReference type="GO" id="GO:0051213">
    <property type="term" value="F:dioxygenase activity"/>
    <property type="evidence" value="ECO:0007669"/>
    <property type="project" value="UniProtKB-KW"/>
</dbReference>
<evidence type="ECO:0000313" key="1">
    <source>
        <dbReference type="EMBL" id="NBD26253.1"/>
    </source>
</evidence>
<dbReference type="Proteomes" id="UP000665561">
    <property type="component" value="Unassembled WGS sequence"/>
</dbReference>
<protein>
    <submittedName>
        <fullName evidence="1">Phytanoyl-CoA dioxygenase family protein</fullName>
    </submittedName>
</protein>
<name>A0ABW9XUW3_9BACL</name>
<dbReference type="PANTHER" id="PTHR20883:SF49">
    <property type="entry name" value="PHYTANOYL-COA DIOXYGENASE"/>
    <property type="match status" value="1"/>
</dbReference>
<organism evidence="1 2">
    <name type="scientific">Paenibacillus glycinis</name>
    <dbReference type="NCBI Taxonomy" id="2697035"/>
    <lineage>
        <taxon>Bacteria</taxon>
        <taxon>Bacillati</taxon>
        <taxon>Bacillota</taxon>
        <taxon>Bacilli</taxon>
        <taxon>Bacillales</taxon>
        <taxon>Paenibacillaceae</taxon>
        <taxon>Paenibacillus</taxon>
    </lineage>
</organism>
<comment type="caution">
    <text evidence="1">The sequence shown here is derived from an EMBL/GenBank/DDBJ whole genome shotgun (WGS) entry which is preliminary data.</text>
</comment>
<dbReference type="SUPFAM" id="SSF51197">
    <property type="entry name" value="Clavaminate synthase-like"/>
    <property type="match status" value="1"/>
</dbReference>
<dbReference type="Gene3D" id="2.60.120.620">
    <property type="entry name" value="q2cbj1_9rhob like domain"/>
    <property type="match status" value="1"/>
</dbReference>
<gene>
    <name evidence="1" type="ORF">GT019_20445</name>
</gene>
<dbReference type="EMBL" id="JAAAMV010000019">
    <property type="protein sequence ID" value="NBD26253.1"/>
    <property type="molecule type" value="Genomic_DNA"/>
</dbReference>
<keyword evidence="1" id="KW-0560">Oxidoreductase</keyword>
<keyword evidence="1" id="KW-0223">Dioxygenase</keyword>
<evidence type="ECO:0000313" key="2">
    <source>
        <dbReference type="Proteomes" id="UP000665561"/>
    </source>
</evidence>
<dbReference type="RefSeq" id="WP_161745048.1">
    <property type="nucleotide sequence ID" value="NZ_JAAAMV010000019.1"/>
</dbReference>
<proteinExistence type="predicted"/>
<dbReference type="PANTHER" id="PTHR20883">
    <property type="entry name" value="PHYTANOYL-COA DIOXYGENASE DOMAIN CONTAINING 1"/>
    <property type="match status" value="1"/>
</dbReference>
<dbReference type="Pfam" id="PF05721">
    <property type="entry name" value="PhyH"/>
    <property type="match status" value="1"/>
</dbReference>
<accession>A0ABW9XUW3</accession>
<dbReference type="InterPro" id="IPR008775">
    <property type="entry name" value="Phytyl_CoA_dOase-like"/>
</dbReference>